<evidence type="ECO:0000259" key="1">
    <source>
        <dbReference type="Pfam" id="PF01872"/>
    </source>
</evidence>
<dbReference type="EMBL" id="JAGIOA010000001">
    <property type="protein sequence ID" value="MBP2377269.1"/>
    <property type="molecule type" value="Genomic_DNA"/>
</dbReference>
<dbReference type="Proteomes" id="UP000703720">
    <property type="component" value="Unassembled WGS sequence"/>
</dbReference>
<dbReference type="InterPro" id="IPR002734">
    <property type="entry name" value="RibDG_C"/>
</dbReference>
<evidence type="ECO:0000313" key="3">
    <source>
        <dbReference type="Proteomes" id="UP000703720"/>
    </source>
</evidence>
<evidence type="ECO:0000313" key="2">
    <source>
        <dbReference type="EMBL" id="MBP2377269.1"/>
    </source>
</evidence>
<reference evidence="2 3" key="1">
    <citation type="submission" date="2021-03" db="EMBL/GenBank/DDBJ databases">
        <title>Sequencing the genomes of 1000 actinobacteria strains.</title>
        <authorList>
            <person name="Klenk H.-P."/>
        </authorList>
    </citation>
    <scope>NUCLEOTIDE SEQUENCE [LARGE SCALE GENOMIC DNA]</scope>
    <source>
        <strain evidence="2 3">DSM 13468</strain>
    </source>
</reference>
<comment type="caution">
    <text evidence="2">The sequence shown here is derived from an EMBL/GenBank/DDBJ whole genome shotgun (WGS) entry which is preliminary data.</text>
</comment>
<dbReference type="Pfam" id="PF01872">
    <property type="entry name" value="RibD_C"/>
    <property type="match status" value="1"/>
</dbReference>
<dbReference type="Gene3D" id="3.40.430.10">
    <property type="entry name" value="Dihydrofolate Reductase, subunit A"/>
    <property type="match status" value="1"/>
</dbReference>
<gene>
    <name evidence="2" type="ORF">JOF42_000764</name>
</gene>
<sequence length="186" mass="20635">MRPLRYAINVTLDGCVHHEAGVAPDEELMGFWTAEMQRADAVLYGRTTYDMMEGAWRRPASGVWPDWMDEWEVPFAEALDRIPKHVVSSTLESVDWNAELVRGDVGEAVTQLKAQPGEGLSVGGVTLPLALAELGLIDEFTFVVHPIIAGHGPRLLDGLNERIELKEVGRRVFDSGAVAVTYRPRR</sequence>
<name>A0ABS4WM36_9MICO</name>
<dbReference type="SUPFAM" id="SSF53597">
    <property type="entry name" value="Dihydrofolate reductase-like"/>
    <property type="match status" value="1"/>
</dbReference>
<dbReference type="InterPro" id="IPR024072">
    <property type="entry name" value="DHFR-like_dom_sf"/>
</dbReference>
<organism evidence="2 3">
    <name type="scientific">Microbacterium phyllosphaerae</name>
    <dbReference type="NCBI Taxonomy" id="124798"/>
    <lineage>
        <taxon>Bacteria</taxon>
        <taxon>Bacillati</taxon>
        <taxon>Actinomycetota</taxon>
        <taxon>Actinomycetes</taxon>
        <taxon>Micrococcales</taxon>
        <taxon>Microbacteriaceae</taxon>
        <taxon>Microbacterium</taxon>
    </lineage>
</organism>
<protein>
    <submittedName>
        <fullName evidence="2">Dihydrofolate reductase</fullName>
    </submittedName>
</protein>
<keyword evidence="3" id="KW-1185">Reference proteome</keyword>
<feature type="domain" description="Bacterial bifunctional deaminase-reductase C-terminal" evidence="1">
    <location>
        <begin position="6"/>
        <end position="177"/>
    </location>
</feature>
<accession>A0ABS4WM36</accession>
<dbReference type="RefSeq" id="WP_210096639.1">
    <property type="nucleotide sequence ID" value="NZ_BAAAIO010000001.1"/>
</dbReference>
<proteinExistence type="predicted"/>